<accession>A0A5E4N9Q3</accession>
<keyword evidence="2" id="KW-1185">Reference proteome</keyword>
<sequence>MLAIKSSCIKLHRLIYGQKVIAVQMDHQPLIPIMDKELNKIPNNRINRIR</sequence>
<reference evidence="1 2" key="1">
    <citation type="submission" date="2019-08" db="EMBL/GenBank/DDBJ databases">
        <authorList>
            <person name="Alioto T."/>
            <person name="Alioto T."/>
            <person name="Gomez Garrido J."/>
        </authorList>
    </citation>
    <scope>NUCLEOTIDE SEQUENCE [LARGE SCALE GENOMIC DNA]</scope>
</reference>
<name>A0A5E4N9Q3_9HEMI</name>
<evidence type="ECO:0000313" key="2">
    <source>
        <dbReference type="Proteomes" id="UP000325440"/>
    </source>
</evidence>
<proteinExistence type="predicted"/>
<evidence type="ECO:0008006" key="3">
    <source>
        <dbReference type="Google" id="ProtNLM"/>
    </source>
</evidence>
<gene>
    <name evidence="1" type="ORF">CINCED_3A011108</name>
</gene>
<evidence type="ECO:0000313" key="1">
    <source>
        <dbReference type="EMBL" id="VVC39132.1"/>
    </source>
</evidence>
<feature type="non-terminal residue" evidence="1">
    <location>
        <position position="50"/>
    </location>
</feature>
<dbReference type="EMBL" id="CABPRJ010001700">
    <property type="protein sequence ID" value="VVC39132.1"/>
    <property type="molecule type" value="Genomic_DNA"/>
</dbReference>
<organism evidence="1 2">
    <name type="scientific">Cinara cedri</name>
    <dbReference type="NCBI Taxonomy" id="506608"/>
    <lineage>
        <taxon>Eukaryota</taxon>
        <taxon>Metazoa</taxon>
        <taxon>Ecdysozoa</taxon>
        <taxon>Arthropoda</taxon>
        <taxon>Hexapoda</taxon>
        <taxon>Insecta</taxon>
        <taxon>Pterygota</taxon>
        <taxon>Neoptera</taxon>
        <taxon>Paraneoptera</taxon>
        <taxon>Hemiptera</taxon>
        <taxon>Sternorrhyncha</taxon>
        <taxon>Aphidomorpha</taxon>
        <taxon>Aphidoidea</taxon>
        <taxon>Aphididae</taxon>
        <taxon>Lachninae</taxon>
        <taxon>Cinara</taxon>
    </lineage>
</organism>
<protein>
    <recommendedName>
        <fullName evidence="3">Reverse transcriptase RNase H-like domain-containing protein</fullName>
    </recommendedName>
</protein>
<dbReference type="Proteomes" id="UP000325440">
    <property type="component" value="Unassembled WGS sequence"/>
</dbReference>
<dbReference type="AlphaFoldDB" id="A0A5E4N9Q3"/>